<dbReference type="InterPro" id="IPR035965">
    <property type="entry name" value="PAS-like_dom_sf"/>
</dbReference>
<dbReference type="PROSITE" id="PS50921">
    <property type="entry name" value="ANTAR"/>
    <property type="match status" value="1"/>
</dbReference>
<evidence type="ECO:0000259" key="1">
    <source>
        <dbReference type="PROSITE" id="PS50921"/>
    </source>
</evidence>
<keyword evidence="3" id="KW-1185">Reference proteome</keyword>
<comment type="caution">
    <text evidence="2">The sequence shown here is derived from an EMBL/GenBank/DDBJ whole genome shotgun (WGS) entry which is preliminary data.</text>
</comment>
<dbReference type="RefSeq" id="WP_416344125.1">
    <property type="nucleotide sequence ID" value="NZ_JALQCY010000003.1"/>
</dbReference>
<dbReference type="InterPro" id="IPR005561">
    <property type="entry name" value="ANTAR"/>
</dbReference>
<organism evidence="2 3">
    <name type="scientific">Isoptericola peretonis</name>
    <dbReference type="NCBI Taxonomy" id="2918523"/>
    <lineage>
        <taxon>Bacteria</taxon>
        <taxon>Bacillati</taxon>
        <taxon>Actinomycetota</taxon>
        <taxon>Actinomycetes</taxon>
        <taxon>Micrococcales</taxon>
        <taxon>Promicromonosporaceae</taxon>
        <taxon>Isoptericola</taxon>
    </lineage>
</organism>
<name>A0ABT0J471_9MICO</name>
<proteinExistence type="predicted"/>
<evidence type="ECO:0000313" key="2">
    <source>
        <dbReference type="EMBL" id="MCK9794280.1"/>
    </source>
</evidence>
<dbReference type="InterPro" id="IPR013655">
    <property type="entry name" value="PAS_fold_3"/>
</dbReference>
<dbReference type="InterPro" id="IPR011006">
    <property type="entry name" value="CheY-like_superfamily"/>
</dbReference>
<dbReference type="EMBL" id="JALQCY010000003">
    <property type="protein sequence ID" value="MCK9794280.1"/>
    <property type="molecule type" value="Genomic_DNA"/>
</dbReference>
<sequence length="213" mass="22769">MGEALGTGPRQLTGSFRCTLPAEAWWWSDETYLIHGFEPGDVVPTTALVLAHKHPDDRERVRRLIAGARRTHAPFSSLHRIMDARGRERTVVLTGQVERHPEDPGAEHLAGFVTDITSGLGERAARAASEQVAAAARSRAVIDQAKGVLVVLYGVTGDEAFAALRATSNARNVKVRDLADMVLEAGGRHGPAARSRLDALLDIASPGRSAATA</sequence>
<evidence type="ECO:0000313" key="3">
    <source>
        <dbReference type="Proteomes" id="UP001651050"/>
    </source>
</evidence>
<accession>A0ABT0J471</accession>
<dbReference type="Gene3D" id="3.30.450.20">
    <property type="entry name" value="PAS domain"/>
    <property type="match status" value="1"/>
</dbReference>
<dbReference type="InterPro" id="IPR036388">
    <property type="entry name" value="WH-like_DNA-bd_sf"/>
</dbReference>
<dbReference type="SUPFAM" id="SSF52172">
    <property type="entry name" value="CheY-like"/>
    <property type="match status" value="1"/>
</dbReference>
<dbReference type="Gene3D" id="1.10.10.10">
    <property type="entry name" value="Winged helix-like DNA-binding domain superfamily/Winged helix DNA-binding domain"/>
    <property type="match status" value="1"/>
</dbReference>
<dbReference type="SMART" id="SM01012">
    <property type="entry name" value="ANTAR"/>
    <property type="match status" value="1"/>
</dbReference>
<reference evidence="2 3" key="1">
    <citation type="submission" date="2022-02" db="EMBL/GenBank/DDBJ databases">
        <title>The car tank lid bacteriome: a reservoir of bacteria with potential in bioremediation of fuel.</title>
        <authorList>
            <person name="Vidal-Verdu A."/>
            <person name="Gomez-Martinez D."/>
            <person name="Latorre-Perez A."/>
            <person name="Pereto J."/>
            <person name="Porcar M."/>
        </authorList>
    </citation>
    <scope>NUCLEOTIDE SEQUENCE [LARGE SCALE GENOMIC DNA]</scope>
    <source>
        <strain evidence="2 3">4D.3</strain>
    </source>
</reference>
<feature type="domain" description="ANTAR" evidence="1">
    <location>
        <begin position="122"/>
        <end position="183"/>
    </location>
</feature>
<protein>
    <submittedName>
        <fullName evidence="2">PAS and ANTAR domain-containing protein</fullName>
    </submittedName>
</protein>
<dbReference type="Pfam" id="PF08447">
    <property type="entry name" value="PAS_3"/>
    <property type="match status" value="1"/>
</dbReference>
<gene>
    <name evidence="2" type="ORF">M1843_11045</name>
</gene>
<dbReference type="Pfam" id="PF03861">
    <property type="entry name" value="ANTAR"/>
    <property type="match status" value="1"/>
</dbReference>
<dbReference type="SUPFAM" id="SSF55785">
    <property type="entry name" value="PYP-like sensor domain (PAS domain)"/>
    <property type="match status" value="1"/>
</dbReference>
<dbReference type="CDD" id="cd00130">
    <property type="entry name" value="PAS"/>
    <property type="match status" value="1"/>
</dbReference>
<dbReference type="InterPro" id="IPR000014">
    <property type="entry name" value="PAS"/>
</dbReference>
<dbReference type="Proteomes" id="UP001651050">
    <property type="component" value="Unassembled WGS sequence"/>
</dbReference>